<dbReference type="RefSeq" id="WP_007845639.1">
    <property type="nucleotide sequence ID" value="NZ_AKJY01000073.1"/>
</dbReference>
<dbReference type="PATRIC" id="fig|1144316.3.peg.3326"/>
<sequence length="102" mass="11912">MGKAAEALNVPVEDIKEERVATIVQNNDNLTFSDHASGINYNQYYNIPDYMLENHKEYINLLKEQIESLKQAIRKITCLKNKPSYKNTASMKQYFLWLIVKL</sequence>
<reference evidence="2 3" key="1">
    <citation type="journal article" date="2012" name="J. Bacteriol.">
        <title>Twenty-one genome sequences from Pseudomonas species and 19 genome sequences from diverse bacteria isolated from the rhizosphere and endosphere of Populus deltoides.</title>
        <authorList>
            <person name="Brown S.D."/>
            <person name="Utturkar S.M."/>
            <person name="Klingeman D.M."/>
            <person name="Johnson C.M."/>
            <person name="Martin S.L."/>
            <person name="Land M.L."/>
            <person name="Lu T.Y."/>
            <person name="Schadt C.W."/>
            <person name="Doktycz M.J."/>
            <person name="Pelletier D.A."/>
        </authorList>
    </citation>
    <scope>NUCLEOTIDE SEQUENCE [LARGE SCALE GENOMIC DNA]</scope>
    <source>
        <strain evidence="2 3">CF314</strain>
    </source>
</reference>
<evidence type="ECO:0000256" key="1">
    <source>
        <dbReference type="SAM" id="Coils"/>
    </source>
</evidence>
<dbReference type="Proteomes" id="UP000007509">
    <property type="component" value="Unassembled WGS sequence"/>
</dbReference>
<gene>
    <name evidence="2" type="ORF">PMI13_03308</name>
</gene>
<evidence type="ECO:0000313" key="3">
    <source>
        <dbReference type="Proteomes" id="UP000007509"/>
    </source>
</evidence>
<dbReference type="EMBL" id="AKJY01000073">
    <property type="protein sequence ID" value="EJL69341.1"/>
    <property type="molecule type" value="Genomic_DNA"/>
</dbReference>
<proteinExistence type="predicted"/>
<protein>
    <submittedName>
        <fullName evidence="2">Uncharacterized protein</fullName>
    </submittedName>
</protein>
<keyword evidence="1" id="KW-0175">Coiled coil</keyword>
<feature type="coiled-coil region" evidence="1">
    <location>
        <begin position="52"/>
        <end position="82"/>
    </location>
</feature>
<accession>J3CDL2</accession>
<comment type="caution">
    <text evidence="2">The sequence shown here is derived from an EMBL/GenBank/DDBJ whole genome shotgun (WGS) entry which is preliminary data.</text>
</comment>
<organism evidence="2 3">
    <name type="scientific">Chryseobacterium populi</name>
    <dbReference type="NCBI Taxonomy" id="1144316"/>
    <lineage>
        <taxon>Bacteria</taxon>
        <taxon>Pseudomonadati</taxon>
        <taxon>Bacteroidota</taxon>
        <taxon>Flavobacteriia</taxon>
        <taxon>Flavobacteriales</taxon>
        <taxon>Weeksellaceae</taxon>
        <taxon>Chryseobacterium group</taxon>
        <taxon>Chryseobacterium</taxon>
    </lineage>
</organism>
<name>J3CDL2_9FLAO</name>
<evidence type="ECO:0000313" key="2">
    <source>
        <dbReference type="EMBL" id="EJL69341.1"/>
    </source>
</evidence>
<dbReference type="AlphaFoldDB" id="J3CDL2"/>
<keyword evidence="3" id="KW-1185">Reference proteome</keyword>